<feature type="transmembrane region" description="Helical" evidence="7">
    <location>
        <begin position="359"/>
        <end position="381"/>
    </location>
</feature>
<dbReference type="GO" id="GO:0016020">
    <property type="term" value="C:membrane"/>
    <property type="evidence" value="ECO:0007669"/>
    <property type="project" value="UniProtKB-SubCell"/>
</dbReference>
<dbReference type="InterPro" id="IPR005828">
    <property type="entry name" value="MFS_sugar_transport-like"/>
</dbReference>
<dbReference type="InterPro" id="IPR036259">
    <property type="entry name" value="MFS_trans_sf"/>
</dbReference>
<dbReference type="PANTHER" id="PTHR48021">
    <property type="match status" value="1"/>
</dbReference>
<dbReference type="InterPro" id="IPR003663">
    <property type="entry name" value="Sugar/inositol_transpt"/>
</dbReference>
<keyword evidence="10" id="KW-1185">Reference proteome</keyword>
<dbReference type="InterPro" id="IPR005829">
    <property type="entry name" value="Sugar_transporter_CS"/>
</dbReference>
<evidence type="ECO:0000256" key="5">
    <source>
        <dbReference type="ARBA" id="ARBA00023180"/>
    </source>
</evidence>
<feature type="transmembrane region" description="Helical" evidence="7">
    <location>
        <begin position="178"/>
        <end position="202"/>
    </location>
</feature>
<dbReference type="Gene3D" id="1.20.1250.20">
    <property type="entry name" value="MFS general substrate transporter like domains"/>
    <property type="match status" value="1"/>
</dbReference>
<evidence type="ECO:0000259" key="8">
    <source>
        <dbReference type="PROSITE" id="PS50850"/>
    </source>
</evidence>
<keyword evidence="5" id="KW-0325">Glycoprotein</keyword>
<keyword evidence="2 7" id="KW-0812">Transmembrane</keyword>
<feature type="domain" description="Major facilitator superfamily (MFS) profile" evidence="8">
    <location>
        <begin position="86"/>
        <end position="506"/>
    </location>
</feature>
<dbReference type="Proteomes" id="UP001497472">
    <property type="component" value="Unassembled WGS sequence"/>
</dbReference>
<feature type="transmembrane region" description="Helical" evidence="7">
    <location>
        <begin position="214"/>
        <end position="235"/>
    </location>
</feature>
<feature type="transmembrane region" description="Helical" evidence="7">
    <location>
        <begin position="324"/>
        <end position="347"/>
    </location>
</feature>
<evidence type="ECO:0000256" key="4">
    <source>
        <dbReference type="ARBA" id="ARBA00023136"/>
    </source>
</evidence>
<evidence type="ECO:0000256" key="6">
    <source>
        <dbReference type="SAM" id="MobiDB-lite"/>
    </source>
</evidence>
<feature type="transmembrane region" description="Helical" evidence="7">
    <location>
        <begin position="128"/>
        <end position="149"/>
    </location>
</feature>
<keyword evidence="3 7" id="KW-1133">Transmembrane helix</keyword>
<sequence length="573" mass="63322">MLFLGRQSRGEPHVARWSLSGEDSLAPRYSVRRTLDHYFSAREKAAKLGGSCETISERVAAARAGERTMLARIKGFWKVCRYGDLYMVLAALAAQSINISVGFCQGFSAVLLPQYTHEYPLISYEQSSWIASLGVISNPIGALLGGMMVDAVGRKLLLQSIVLPNLVGWLVIAFSETYIFLCVGRFITGFTIGMSTVSYIYVAEITTAEKRGVLGALGPGLVSTGIFIVYALGSFVHWRKVAAICAAVSLLTPFLMYFVPESPLWLASKGQMKEAYNAMFWLRQNNNTAQQELMEFTKDRKNDETLSVRQKLALFKRKSVLKPFALLIMFFLFQEMSGIYVILYYAVDFFKSVGTSVNEFTASIIVGGVRVFMGAVGACLINSFRRKTLAATSGLLLGVTMLGAAVCDSLEGPPLLKLACVLLHVSFSMVGFLQLPWIMSGELYPQDIRGVMSGATSCCAYVLIFFNIKTYPQLEYYVTSNGTLYLFGICALLGAAYCFLFLPETKGKSLTEIMRQFNEEKREADPEQGFDKKEPTESKTVQRRHSAGAAVSLDKSSNLLDGQWSRSQDKTVD</sequence>
<dbReference type="AlphaFoldDB" id="A0AAV1J1S2"/>
<dbReference type="PANTHER" id="PTHR48021:SF32">
    <property type="entry name" value="FACILITATED TREHALOSE TRANSPORTER TRET1-2 HOMOLOG-LIKE PROTEIN"/>
    <property type="match status" value="1"/>
</dbReference>
<dbReference type="InterPro" id="IPR050549">
    <property type="entry name" value="MFS_Trehalose_Transporter"/>
</dbReference>
<feature type="compositionally biased region" description="Basic and acidic residues" evidence="6">
    <location>
        <begin position="520"/>
        <end position="537"/>
    </location>
</feature>
<accession>A0AAV1J1S2</accession>
<feature type="transmembrane region" description="Helical" evidence="7">
    <location>
        <begin position="483"/>
        <end position="502"/>
    </location>
</feature>
<name>A0AAV1J1S2_9NEOP</name>
<reference evidence="9 10" key="1">
    <citation type="submission" date="2023-11" db="EMBL/GenBank/DDBJ databases">
        <authorList>
            <person name="Okamura Y."/>
        </authorList>
    </citation>
    <scope>NUCLEOTIDE SEQUENCE [LARGE SCALE GENOMIC DNA]</scope>
</reference>
<feature type="transmembrane region" description="Helical" evidence="7">
    <location>
        <begin position="241"/>
        <end position="259"/>
    </location>
</feature>
<feature type="transmembrane region" description="Helical" evidence="7">
    <location>
        <begin position="418"/>
        <end position="438"/>
    </location>
</feature>
<proteinExistence type="predicted"/>
<dbReference type="Pfam" id="PF00083">
    <property type="entry name" value="Sugar_tr"/>
    <property type="match status" value="1"/>
</dbReference>
<evidence type="ECO:0000313" key="9">
    <source>
        <dbReference type="EMBL" id="CAK1542803.1"/>
    </source>
</evidence>
<dbReference type="PROSITE" id="PS00216">
    <property type="entry name" value="SUGAR_TRANSPORT_1"/>
    <property type="match status" value="1"/>
</dbReference>
<feature type="region of interest" description="Disordered" evidence="6">
    <location>
        <begin position="520"/>
        <end position="554"/>
    </location>
</feature>
<feature type="transmembrane region" description="Helical" evidence="7">
    <location>
        <begin position="388"/>
        <end position="406"/>
    </location>
</feature>
<dbReference type="PRINTS" id="PR00171">
    <property type="entry name" value="SUGRTRNSPORT"/>
</dbReference>
<protein>
    <recommendedName>
        <fullName evidence="8">Major facilitator superfamily (MFS) profile domain-containing protein</fullName>
    </recommendedName>
</protein>
<dbReference type="PROSITE" id="PS50850">
    <property type="entry name" value="MFS"/>
    <property type="match status" value="1"/>
</dbReference>
<dbReference type="EMBL" id="CAVLEF010000003">
    <property type="protein sequence ID" value="CAK1542803.1"/>
    <property type="molecule type" value="Genomic_DNA"/>
</dbReference>
<evidence type="ECO:0000256" key="1">
    <source>
        <dbReference type="ARBA" id="ARBA00004141"/>
    </source>
</evidence>
<dbReference type="FunFam" id="1.20.1250.20:FF:000249">
    <property type="entry name" value="facilitated trehalose transporter Tret1"/>
    <property type="match status" value="1"/>
</dbReference>
<evidence type="ECO:0000256" key="7">
    <source>
        <dbReference type="SAM" id="Phobius"/>
    </source>
</evidence>
<dbReference type="InterPro" id="IPR020846">
    <property type="entry name" value="MFS_dom"/>
</dbReference>
<evidence type="ECO:0000256" key="3">
    <source>
        <dbReference type="ARBA" id="ARBA00022989"/>
    </source>
</evidence>
<dbReference type="SUPFAM" id="SSF103473">
    <property type="entry name" value="MFS general substrate transporter"/>
    <property type="match status" value="1"/>
</dbReference>
<feature type="transmembrane region" description="Helical" evidence="7">
    <location>
        <begin position="450"/>
        <end position="468"/>
    </location>
</feature>
<dbReference type="GO" id="GO:0022857">
    <property type="term" value="F:transmembrane transporter activity"/>
    <property type="evidence" value="ECO:0007669"/>
    <property type="project" value="InterPro"/>
</dbReference>
<feature type="transmembrane region" description="Helical" evidence="7">
    <location>
        <begin position="156"/>
        <end position="172"/>
    </location>
</feature>
<keyword evidence="4 7" id="KW-0472">Membrane</keyword>
<comment type="caution">
    <text evidence="9">The sequence shown here is derived from an EMBL/GenBank/DDBJ whole genome shotgun (WGS) entry which is preliminary data.</text>
</comment>
<evidence type="ECO:0000256" key="2">
    <source>
        <dbReference type="ARBA" id="ARBA00022692"/>
    </source>
</evidence>
<comment type="subcellular location">
    <subcellularLocation>
        <location evidence="1">Membrane</location>
        <topology evidence="1">Multi-pass membrane protein</topology>
    </subcellularLocation>
</comment>
<organism evidence="9 10">
    <name type="scientific">Leptosia nina</name>
    <dbReference type="NCBI Taxonomy" id="320188"/>
    <lineage>
        <taxon>Eukaryota</taxon>
        <taxon>Metazoa</taxon>
        <taxon>Ecdysozoa</taxon>
        <taxon>Arthropoda</taxon>
        <taxon>Hexapoda</taxon>
        <taxon>Insecta</taxon>
        <taxon>Pterygota</taxon>
        <taxon>Neoptera</taxon>
        <taxon>Endopterygota</taxon>
        <taxon>Lepidoptera</taxon>
        <taxon>Glossata</taxon>
        <taxon>Ditrysia</taxon>
        <taxon>Papilionoidea</taxon>
        <taxon>Pieridae</taxon>
        <taxon>Pierinae</taxon>
        <taxon>Leptosia</taxon>
    </lineage>
</organism>
<gene>
    <name evidence="9" type="ORF">LNINA_LOCUS2656</name>
</gene>
<evidence type="ECO:0000313" key="10">
    <source>
        <dbReference type="Proteomes" id="UP001497472"/>
    </source>
</evidence>
<feature type="transmembrane region" description="Helical" evidence="7">
    <location>
        <begin position="85"/>
        <end position="108"/>
    </location>
</feature>